<sequence length="135" mass="14848">MKPGLAIGRSETISFHVTEEMYAQFEGKIVHPAYSTVSMVYHMEWVSRKIILPFLENDEEGMGASVKVKHIAPATLGTSITATAVVTKLDNRLVVTEVELSNGKEIIGKGEVVQVILPKGEIQKKLAKSNRVKKT</sequence>
<evidence type="ECO:0000313" key="3">
    <source>
        <dbReference type="EMBL" id="WAA11843.1"/>
    </source>
</evidence>
<evidence type="ECO:0000256" key="1">
    <source>
        <dbReference type="PIRSR" id="PIRSR014972-1"/>
    </source>
</evidence>
<dbReference type="EMBL" id="CP106877">
    <property type="protein sequence ID" value="WAA11843.1"/>
    <property type="molecule type" value="Genomic_DNA"/>
</dbReference>
<feature type="active site" evidence="1">
    <location>
        <position position="70"/>
    </location>
</feature>
<gene>
    <name evidence="3" type="ORF">OE105_09615</name>
</gene>
<name>A0A9E8LY15_9BACI</name>
<dbReference type="InterPro" id="IPR054485">
    <property type="entry name" value="FlK-like_dom"/>
</dbReference>
<reference evidence="3" key="1">
    <citation type="submission" date="2022-09" db="EMBL/GenBank/DDBJ databases">
        <title>Complete Genomes of Fervidibacillus albus and Fervidibacillus halotolerans isolated from tidal flat sediments.</title>
        <authorList>
            <person name="Kwon K.K."/>
            <person name="Yang S.-H."/>
            <person name="Park M.J."/>
            <person name="Oh H.-M."/>
        </authorList>
    </citation>
    <scope>NUCLEOTIDE SEQUENCE</scope>
    <source>
        <strain evidence="3">MEBiC13594</strain>
    </source>
</reference>
<dbReference type="KEGG" id="fhl:OE105_09615"/>
<dbReference type="PANTHER" id="PTHR36934">
    <property type="entry name" value="BLR0278 PROTEIN"/>
    <property type="match status" value="1"/>
</dbReference>
<evidence type="ECO:0000313" key="4">
    <source>
        <dbReference type="Proteomes" id="UP001164726"/>
    </source>
</evidence>
<dbReference type="SUPFAM" id="SSF54637">
    <property type="entry name" value="Thioesterase/thiol ester dehydrase-isomerase"/>
    <property type="match status" value="1"/>
</dbReference>
<accession>A0A9E8LY15</accession>
<dbReference type="RefSeq" id="WP_275419967.1">
    <property type="nucleotide sequence ID" value="NZ_CP106877.1"/>
</dbReference>
<dbReference type="InterPro" id="IPR029069">
    <property type="entry name" value="HotDog_dom_sf"/>
</dbReference>
<protein>
    <submittedName>
        <fullName evidence="3">Thioesterase</fullName>
    </submittedName>
</protein>
<organism evidence="3 4">
    <name type="scientific">Fervidibacillus halotolerans</name>
    <dbReference type="NCBI Taxonomy" id="2980027"/>
    <lineage>
        <taxon>Bacteria</taxon>
        <taxon>Bacillati</taxon>
        <taxon>Bacillota</taxon>
        <taxon>Bacilli</taxon>
        <taxon>Bacillales</taxon>
        <taxon>Bacillaceae</taxon>
        <taxon>Fervidibacillus</taxon>
    </lineage>
</organism>
<dbReference type="InterPro" id="IPR025540">
    <property type="entry name" value="FlK"/>
</dbReference>
<feature type="active site" evidence="1">
    <location>
        <position position="44"/>
    </location>
</feature>
<evidence type="ECO:0000259" key="2">
    <source>
        <dbReference type="Pfam" id="PF22636"/>
    </source>
</evidence>
<dbReference type="Pfam" id="PF22636">
    <property type="entry name" value="FlK"/>
    <property type="match status" value="1"/>
</dbReference>
<dbReference type="Proteomes" id="UP001164726">
    <property type="component" value="Chromosome"/>
</dbReference>
<dbReference type="PANTHER" id="PTHR36934:SF1">
    <property type="entry name" value="THIOESTERASE DOMAIN-CONTAINING PROTEIN"/>
    <property type="match status" value="1"/>
</dbReference>
<dbReference type="AlphaFoldDB" id="A0A9E8LY15"/>
<dbReference type="PIRSF" id="PIRSF014972">
    <property type="entry name" value="FlK"/>
    <property type="match status" value="1"/>
</dbReference>
<feature type="active site" evidence="1">
    <location>
        <position position="36"/>
    </location>
</feature>
<dbReference type="Gene3D" id="3.10.129.10">
    <property type="entry name" value="Hotdog Thioesterase"/>
    <property type="match status" value="1"/>
</dbReference>
<feature type="domain" description="Fluoroacetyl-CoA-specific thioesterase-like" evidence="2">
    <location>
        <begin position="17"/>
        <end position="119"/>
    </location>
</feature>
<keyword evidence="4" id="KW-1185">Reference proteome</keyword>
<proteinExistence type="predicted"/>